<reference evidence="3" key="4">
    <citation type="journal article" date="2015" name="G3 (Bethesda)">
        <title>Genome sequences of three phytopathogenic species of the Magnaporthaceae family of fungi.</title>
        <authorList>
            <person name="Okagaki L.H."/>
            <person name="Nunes C.C."/>
            <person name="Sailsbery J."/>
            <person name="Clay B."/>
            <person name="Brown D."/>
            <person name="John T."/>
            <person name="Oh Y."/>
            <person name="Young N."/>
            <person name="Fitzgerald M."/>
            <person name="Haas B.J."/>
            <person name="Zeng Q."/>
            <person name="Young S."/>
            <person name="Adiconis X."/>
            <person name="Fan L."/>
            <person name="Levin J.Z."/>
            <person name="Mitchell T.K."/>
            <person name="Okubara P.A."/>
            <person name="Farman M.L."/>
            <person name="Kohn L.M."/>
            <person name="Birren B."/>
            <person name="Ma L.-J."/>
            <person name="Dean R.A."/>
        </authorList>
    </citation>
    <scope>NUCLEOTIDE SEQUENCE</scope>
    <source>
        <strain evidence="3">R3-111a-1</strain>
    </source>
</reference>
<sequence>MSRDPALEDLYTRKSVTLKPCGVDIKGVQLTDPSIPGMLQRVSLSQPSYGYGEFHIDVTLASQHSPEARRDAVAKIVVCSKHCVGGAEQREFDVGGHKLSPSLQAFVGGGELAKYVRVRINLLRRGVKILFFPAVIRNNDTDRIKSSLRAFRSSLQKPSPNIDPITLDLYLVPGDPGFRDKMAMINGILAVAQAPTHPGAAFLLAQPDNDKVVVDRDALLADFESSAEKEIGHQERPEPHRAWFWDAADRSVCLARAEVGAHQLKLQHNSAVMEHHVTCAAAGVKGTRVNGVRAMYMLYVKTDAPHLLPSQGESCGIRFHGVEFTAPQPPKPPSDEQKLRAIATLMTDLFYDGPSPLTPAAKDTPAFVRSVYQALARFDNREPEHACANIANMGATDFDRLRQSNQSFGWLYQALLPVEVTQGGVTTWRRPKGIYHDTVIKVVRNQPKLLRLPTYDYASRGPPPIFAARRVHLESALQNHVSAAFIAYPPIHKFVVAHAGDGHDEVLEAGHFDFHLGGLDTADQRDFAQRVADSSGRFRCSIVPQWPDAMLTLRLNAIDAAAGQALATDTGRYLLEYSWNGQYQDNVARLPALNMLVSQLNCAPEACISHHFLELDSHQRKIFTPNNFDYGTLSIIGAPGTGKTHAVLVLVLAALMVKGGRVAVVCDNEKQADHFASRLRTMAAMTPNKREPERDLEDGILRVDIIAEWDKCALDVLDEVMTKHIAARTGGRRAEHGEPSSLVARVGALINNHPSHSDFRNDLISYAAELCKETDFRARCRNYVVKIMAGLLNEARAIVTTAVGLHVIRQNAPKILDDVSLIVYPQAADLSETSRLISEVACPNAIVRVLEGSLLEPGLVSPGPNASSSSSSSSATTGGPHDRRGRIARARHQSAQLDISAFMRSFAASGAVVHLHTDHRHLGGQTDLLNKLFCSGRLETPRVRRPNPAQAVSQKLVRAALGTPNARTNVVAWDMEQISDPEIWGPASRFAAPQDEYQDALEKAMLYFVRMVMLFGVSAEDEWKRPTVAIICADDAMAHLVRRRMRKLSTSDHVPSLVHVLTLAEAVGREFDYAIHLTARDSDQAGYIGDRSTMVVGISRARLATVTVFTSTGLTNKPRDKDLREFISRLVEDNCIWTPSLKTFHSYCLRCGYTQRNRDLPYCARDHHQAQSTPMREGLSLEQHSATKGPIQRTERMMD</sequence>
<reference evidence="4" key="1">
    <citation type="submission" date="2010-07" db="EMBL/GenBank/DDBJ databases">
        <title>The genome sequence of Gaeumannomyces graminis var. tritici strain R3-111a-1.</title>
        <authorList>
            <consortium name="The Broad Institute Genome Sequencing Platform"/>
            <person name="Ma L.-J."/>
            <person name="Dead R."/>
            <person name="Young S."/>
            <person name="Zeng Q."/>
            <person name="Koehrsen M."/>
            <person name="Alvarado L."/>
            <person name="Berlin A."/>
            <person name="Chapman S.B."/>
            <person name="Chen Z."/>
            <person name="Freedman E."/>
            <person name="Gellesch M."/>
            <person name="Goldberg J."/>
            <person name="Griggs A."/>
            <person name="Gujja S."/>
            <person name="Heilman E.R."/>
            <person name="Heiman D."/>
            <person name="Hepburn T."/>
            <person name="Howarth C."/>
            <person name="Jen D."/>
            <person name="Larson L."/>
            <person name="Mehta T."/>
            <person name="Neiman D."/>
            <person name="Pearson M."/>
            <person name="Roberts A."/>
            <person name="Saif S."/>
            <person name="Shea T."/>
            <person name="Shenoy N."/>
            <person name="Sisk P."/>
            <person name="Stolte C."/>
            <person name="Sykes S."/>
            <person name="Walk T."/>
            <person name="White J."/>
            <person name="Yandava C."/>
            <person name="Haas B."/>
            <person name="Nusbaum C."/>
            <person name="Birren B."/>
        </authorList>
    </citation>
    <scope>NUCLEOTIDE SEQUENCE [LARGE SCALE GENOMIC DNA]</scope>
    <source>
        <strain evidence="4">R3-111a-1</strain>
    </source>
</reference>
<evidence type="ECO:0000313" key="4">
    <source>
        <dbReference type="Proteomes" id="UP000006039"/>
    </source>
</evidence>
<reference evidence="2" key="3">
    <citation type="submission" date="2010-09" db="EMBL/GenBank/DDBJ databases">
        <title>Annotation of Gaeumannomyces graminis var. tritici R3-111a-1.</title>
        <authorList>
            <consortium name="The Broad Institute Genome Sequencing Platform"/>
            <person name="Ma L.-J."/>
            <person name="Dead R."/>
            <person name="Young S.K."/>
            <person name="Zeng Q."/>
            <person name="Gargeya S."/>
            <person name="Fitzgerald M."/>
            <person name="Haas B."/>
            <person name="Abouelleil A."/>
            <person name="Alvarado L."/>
            <person name="Arachchi H.M."/>
            <person name="Berlin A."/>
            <person name="Brown A."/>
            <person name="Chapman S.B."/>
            <person name="Chen Z."/>
            <person name="Dunbar C."/>
            <person name="Freedman E."/>
            <person name="Gearin G."/>
            <person name="Gellesch M."/>
            <person name="Goldberg J."/>
            <person name="Griggs A."/>
            <person name="Gujja S."/>
            <person name="Heiman D."/>
            <person name="Howarth C."/>
            <person name="Larson L."/>
            <person name="Lui A."/>
            <person name="MacDonald P.J.P."/>
            <person name="Mehta T."/>
            <person name="Montmayeur A."/>
            <person name="Murphy C."/>
            <person name="Neiman D."/>
            <person name="Pearson M."/>
            <person name="Priest M."/>
            <person name="Roberts A."/>
            <person name="Saif S."/>
            <person name="Shea T."/>
            <person name="Shenoy N."/>
            <person name="Sisk P."/>
            <person name="Stolte C."/>
            <person name="Sykes S."/>
            <person name="Yandava C."/>
            <person name="Wortman J."/>
            <person name="Nusbaum C."/>
            <person name="Birren B."/>
        </authorList>
    </citation>
    <scope>NUCLEOTIDE SEQUENCE</scope>
    <source>
        <strain evidence="2">R3-111a-1</strain>
    </source>
</reference>
<dbReference type="EMBL" id="GL385396">
    <property type="protein sequence ID" value="EJT79975.1"/>
    <property type="molecule type" value="Genomic_DNA"/>
</dbReference>
<feature type="region of interest" description="Disordered" evidence="1">
    <location>
        <begin position="860"/>
        <end position="884"/>
    </location>
</feature>
<dbReference type="InterPro" id="IPR027417">
    <property type="entry name" value="P-loop_NTPase"/>
</dbReference>
<dbReference type="Proteomes" id="UP000006039">
    <property type="component" value="Unassembled WGS sequence"/>
</dbReference>
<reference evidence="2" key="2">
    <citation type="submission" date="2010-07" db="EMBL/GenBank/DDBJ databases">
        <authorList>
            <consortium name="The Broad Institute Genome Sequencing Platform"/>
            <consortium name="Broad Institute Genome Sequencing Center for Infectious Disease"/>
            <person name="Ma L.-J."/>
            <person name="Dead R."/>
            <person name="Young S."/>
            <person name="Zeng Q."/>
            <person name="Koehrsen M."/>
            <person name="Alvarado L."/>
            <person name="Berlin A."/>
            <person name="Chapman S.B."/>
            <person name="Chen Z."/>
            <person name="Freedman E."/>
            <person name="Gellesch M."/>
            <person name="Goldberg J."/>
            <person name="Griggs A."/>
            <person name="Gujja S."/>
            <person name="Heilman E.R."/>
            <person name="Heiman D."/>
            <person name="Hepburn T."/>
            <person name="Howarth C."/>
            <person name="Jen D."/>
            <person name="Larson L."/>
            <person name="Mehta T."/>
            <person name="Neiman D."/>
            <person name="Pearson M."/>
            <person name="Roberts A."/>
            <person name="Saif S."/>
            <person name="Shea T."/>
            <person name="Shenoy N."/>
            <person name="Sisk P."/>
            <person name="Stolte C."/>
            <person name="Sykes S."/>
            <person name="Walk T."/>
            <person name="White J."/>
            <person name="Yandava C."/>
            <person name="Haas B."/>
            <person name="Nusbaum C."/>
            <person name="Birren B."/>
        </authorList>
    </citation>
    <scope>NUCLEOTIDE SEQUENCE</scope>
    <source>
        <strain evidence="2">R3-111a-1</strain>
    </source>
</reference>
<keyword evidence="4" id="KW-1185">Reference proteome</keyword>
<dbReference type="Gene3D" id="3.40.50.300">
    <property type="entry name" value="P-loop containing nucleotide triphosphate hydrolases"/>
    <property type="match status" value="2"/>
</dbReference>
<protein>
    <submittedName>
        <fullName evidence="2 3">Uncharacterized protein</fullName>
    </submittedName>
</protein>
<dbReference type="STRING" id="644352.J3NUV1"/>
<gene>
    <name evidence="3" type="primary">20345515</name>
    <name evidence="2" type="ORF">GGTG_05057</name>
</gene>
<evidence type="ECO:0000256" key="1">
    <source>
        <dbReference type="SAM" id="MobiDB-lite"/>
    </source>
</evidence>
<proteinExistence type="predicted"/>
<reference evidence="3" key="5">
    <citation type="submission" date="2018-04" db="UniProtKB">
        <authorList>
            <consortium name="EnsemblFungi"/>
        </authorList>
    </citation>
    <scope>IDENTIFICATION</scope>
    <source>
        <strain evidence="3">R3-111a-1</strain>
    </source>
</reference>
<evidence type="ECO:0000313" key="3">
    <source>
        <dbReference type="EnsemblFungi" id="EJT79975"/>
    </source>
</evidence>
<dbReference type="HOGENOM" id="CLU_259850_0_0_1"/>
<feature type="region of interest" description="Disordered" evidence="1">
    <location>
        <begin position="1171"/>
        <end position="1199"/>
    </location>
</feature>
<dbReference type="EnsemblFungi" id="EJT79975">
    <property type="protein sequence ID" value="EJT79975"/>
    <property type="gene ID" value="GGTG_05057"/>
</dbReference>
<dbReference type="RefSeq" id="XP_009221120.1">
    <property type="nucleotide sequence ID" value="XM_009222856.1"/>
</dbReference>
<organism evidence="2">
    <name type="scientific">Gaeumannomyces tritici (strain R3-111a-1)</name>
    <name type="common">Wheat and barley take-all root rot fungus</name>
    <name type="synonym">Gaeumannomyces graminis var. tritici</name>
    <dbReference type="NCBI Taxonomy" id="644352"/>
    <lineage>
        <taxon>Eukaryota</taxon>
        <taxon>Fungi</taxon>
        <taxon>Dikarya</taxon>
        <taxon>Ascomycota</taxon>
        <taxon>Pezizomycotina</taxon>
        <taxon>Sordariomycetes</taxon>
        <taxon>Sordariomycetidae</taxon>
        <taxon>Magnaporthales</taxon>
        <taxon>Magnaporthaceae</taxon>
        <taxon>Gaeumannomyces</taxon>
    </lineage>
</organism>
<evidence type="ECO:0000313" key="2">
    <source>
        <dbReference type="EMBL" id="EJT79975.1"/>
    </source>
</evidence>
<dbReference type="AlphaFoldDB" id="J3NUV1"/>
<dbReference type="GeneID" id="20345515"/>
<accession>J3NUV1</accession>
<dbReference type="VEuPathDB" id="FungiDB:GGTG_05057"/>
<name>J3NUV1_GAET3</name>
<dbReference type="SUPFAM" id="SSF52540">
    <property type="entry name" value="P-loop containing nucleoside triphosphate hydrolases"/>
    <property type="match status" value="1"/>
</dbReference>